<protein>
    <submittedName>
        <fullName evidence="2">Uncharacterized protein</fullName>
    </submittedName>
</protein>
<dbReference type="EMBL" id="PRFA01000025">
    <property type="protein sequence ID" value="PWU94614.1"/>
    <property type="molecule type" value="Genomic_DNA"/>
</dbReference>
<evidence type="ECO:0000313" key="3">
    <source>
        <dbReference type="Proteomes" id="UP000246121"/>
    </source>
</evidence>
<dbReference type="Gene3D" id="1.10.3680.10">
    <property type="entry name" value="TerB-like"/>
    <property type="match status" value="1"/>
</dbReference>
<dbReference type="VEuPathDB" id="TriTrypDB:TcG_03974"/>
<dbReference type="VEuPathDB" id="TriTrypDB:C3747_35g135"/>
<dbReference type="Proteomes" id="UP000246121">
    <property type="component" value="Unassembled WGS sequence"/>
</dbReference>
<organism evidence="2 3">
    <name type="scientific">Trypanosoma cruzi</name>
    <dbReference type="NCBI Taxonomy" id="5693"/>
    <lineage>
        <taxon>Eukaryota</taxon>
        <taxon>Discoba</taxon>
        <taxon>Euglenozoa</taxon>
        <taxon>Kinetoplastea</taxon>
        <taxon>Metakinetoplastina</taxon>
        <taxon>Trypanosomatida</taxon>
        <taxon>Trypanosomatidae</taxon>
        <taxon>Trypanosoma</taxon>
        <taxon>Schizotrypanum</taxon>
    </lineage>
</organism>
<dbReference type="VEuPathDB" id="TriTrypDB:ECC02_006509"/>
<proteinExistence type="predicted"/>
<dbReference type="VEuPathDB" id="TriTrypDB:TcCL_ESM03879"/>
<evidence type="ECO:0000256" key="1">
    <source>
        <dbReference type="SAM" id="MobiDB-lite"/>
    </source>
</evidence>
<dbReference type="VEuPathDB" id="TriTrypDB:TCDM_14136"/>
<name>A0A2V2VEN6_TRYCR</name>
<dbReference type="VEuPathDB" id="TriTrypDB:TcBrA4_0134010"/>
<sequence length="234" mass="25959">MRRLSRMKVFLSPTLFVRHGSSSWWLSRLLYGANASPLLGEWDTANSKEKGKLDDAVRVLYCKALVHASGGGRLARDWVAGCSALVGASEKLLGIALKHDGTEQDVERYRDYLLTTLCKRMQEASNDGNGTGNSSMNSSSGGKGTVSASSEAGSLDARELGNLPEVRCFVYDAMRAASFHRYHKVPEEDRQRLYAVAERLGVEEEVTRGIWQLVEKEGAVQREKQRALDYPWSD</sequence>
<feature type="compositionally biased region" description="Low complexity" evidence="1">
    <location>
        <begin position="125"/>
        <end position="140"/>
    </location>
</feature>
<comment type="caution">
    <text evidence="2">The sequence shown here is derived from an EMBL/GenBank/DDBJ whole genome shotgun (WGS) entry which is preliminary data.</text>
</comment>
<dbReference type="VEuPathDB" id="TriTrypDB:Tc_MARK_7782"/>
<dbReference type="InterPro" id="IPR029024">
    <property type="entry name" value="TerB-like"/>
</dbReference>
<dbReference type="VEuPathDB" id="TriTrypDB:TcCLB.504213.130"/>
<evidence type="ECO:0000313" key="2">
    <source>
        <dbReference type="EMBL" id="PWU94614.1"/>
    </source>
</evidence>
<dbReference type="VEuPathDB" id="TriTrypDB:BCY84_20334"/>
<feature type="region of interest" description="Disordered" evidence="1">
    <location>
        <begin position="124"/>
        <end position="150"/>
    </location>
</feature>
<dbReference type="VEuPathDB" id="TriTrypDB:C4B63_25g310"/>
<dbReference type="VEuPathDB" id="TriTrypDB:TcCLB.506985.20"/>
<accession>A0A2V2VEN6</accession>
<dbReference type="VEuPathDB" id="TriTrypDB:TCSYLVIO_010342"/>
<gene>
    <name evidence="2" type="ORF">C4B63_25g310</name>
</gene>
<reference evidence="2 3" key="1">
    <citation type="journal article" date="2018" name="Microb. Genom.">
        <title>Expanding an expanded genome: long-read sequencing of Trypanosoma cruzi.</title>
        <authorList>
            <person name="Berna L."/>
            <person name="Rodriguez M."/>
            <person name="Chiribao M.L."/>
            <person name="Parodi-Talice A."/>
            <person name="Pita S."/>
            <person name="Rijo G."/>
            <person name="Alvarez-Valin F."/>
            <person name="Robello C."/>
        </authorList>
    </citation>
    <scope>NUCLEOTIDE SEQUENCE [LARGE SCALE GENOMIC DNA]</scope>
    <source>
        <strain evidence="2 3">Dm28c</strain>
    </source>
</reference>
<dbReference type="AlphaFoldDB" id="A0A2V2VEN6"/>